<reference evidence="9" key="3">
    <citation type="journal article" date="2023" name="Int. J. Syst. Evol. Microbiol.">
        <title>Sellimonas catena sp. nov., isolated from human faeces.</title>
        <authorList>
            <person name="Hisatomi A."/>
            <person name="Ohkuma M."/>
            <person name="Sakamoto M."/>
        </authorList>
    </citation>
    <scope>NUCLEOTIDE SEQUENCE</scope>
    <source>
        <strain evidence="9">18CBH55</strain>
    </source>
</reference>
<evidence type="ECO:0000256" key="4">
    <source>
        <dbReference type="ARBA" id="ARBA00022679"/>
    </source>
</evidence>
<reference evidence="9" key="2">
    <citation type="submission" date="2022-11" db="EMBL/GenBank/DDBJ databases">
        <title>Draft genome sequence of Sellimonas catena strain 18CBH55.</title>
        <authorList>
            <person name="Atsushi H."/>
            <person name="Moriya O."/>
            <person name="Mitsuo S."/>
        </authorList>
    </citation>
    <scope>NUCLEOTIDE SEQUENCE</scope>
    <source>
        <strain evidence="9">18CBH55</strain>
    </source>
</reference>
<dbReference type="InterPro" id="IPR036890">
    <property type="entry name" value="HATPase_C_sf"/>
</dbReference>
<evidence type="ECO:0000313" key="9">
    <source>
        <dbReference type="EMBL" id="GLG91938.1"/>
    </source>
</evidence>
<keyword evidence="3" id="KW-0597">Phosphoprotein</keyword>
<dbReference type="SUPFAM" id="SSF55874">
    <property type="entry name" value="ATPase domain of HSP90 chaperone/DNA topoisomerase II/histidine kinase"/>
    <property type="match status" value="1"/>
</dbReference>
<proteinExistence type="predicted"/>
<evidence type="ECO:0000256" key="1">
    <source>
        <dbReference type="ARBA" id="ARBA00000085"/>
    </source>
</evidence>
<dbReference type="EMBL" id="BSCH01000030">
    <property type="protein sequence ID" value="GLG91938.1"/>
    <property type="molecule type" value="Genomic_DNA"/>
</dbReference>
<dbReference type="InterPro" id="IPR004358">
    <property type="entry name" value="Sig_transdc_His_kin-like_C"/>
</dbReference>
<evidence type="ECO:0000256" key="3">
    <source>
        <dbReference type="ARBA" id="ARBA00022553"/>
    </source>
</evidence>
<keyword evidence="6" id="KW-0902">Two-component regulatory system</keyword>
<dbReference type="InterPro" id="IPR003594">
    <property type="entry name" value="HATPase_dom"/>
</dbReference>
<protein>
    <recommendedName>
        <fullName evidence="2">histidine kinase</fullName>
        <ecNumber evidence="2">2.7.13.3</ecNumber>
    </recommendedName>
</protein>
<dbReference type="CDD" id="cd00082">
    <property type="entry name" value="HisKA"/>
    <property type="match status" value="1"/>
</dbReference>
<dbReference type="SMART" id="SM00388">
    <property type="entry name" value="HisKA"/>
    <property type="match status" value="1"/>
</dbReference>
<reference evidence="9" key="1">
    <citation type="submission" date="2022-11" db="EMBL/GenBank/DDBJ databases">
        <title>Draft genome sequence of Sellimonas catena strain 18CBH55.</title>
        <authorList>
            <person name="Hisatomi A."/>
            <person name="Ohkuma M."/>
            <person name="Sakamoto M."/>
        </authorList>
    </citation>
    <scope>NUCLEOTIDE SEQUENCE</scope>
    <source>
        <strain evidence="9">18CBH55</strain>
    </source>
</reference>
<dbReference type="InterPro" id="IPR005467">
    <property type="entry name" value="His_kinase_dom"/>
</dbReference>
<comment type="caution">
    <text evidence="9">The sequence shown here is derived from an EMBL/GenBank/DDBJ whole genome shotgun (WGS) entry which is preliminary data.</text>
</comment>
<keyword evidence="5 9" id="KW-0418">Kinase</keyword>
<dbReference type="PANTHER" id="PTHR43711">
    <property type="entry name" value="TWO-COMPONENT HISTIDINE KINASE"/>
    <property type="match status" value="1"/>
</dbReference>
<dbReference type="AlphaFoldDB" id="A0A9W6CD53"/>
<keyword evidence="7" id="KW-1133">Transmembrane helix</keyword>
<sequence length="432" mass="48536">MLNNLYRKLYILFSVSIMLIISLVIAFAVTTAVHSDRENESTMFQRMTTLLIYQLENSQSDMESTIQSYEDKYDLFVRLENSKGQEIYQSNLSFPTETDILLQEVLEQTKGQQMTPEGNSYSFTSQGGIYSLAGKGQDEYYAIPATIATTENGEYNAVFICHVKDFSTVLSQLLPYYLLIWILAFAGVLVLTHFLLKKAFMPTERVLKSQKDFVATASHELKSPLAVMVANTDILTDNQSLDEPAKQAVSVIETECMRLSRLVKDMLLLASSDAKTWTLHQSQVDIDTLLISLYETYEQTCIKNGIQLKVNLSEDTYPVLNTDKDRLFQILCIFMDNAIQHAKDNSLLEIQAVHTKHQIAFSVIDHGQGITDEDKKYIFDRFFSGDKSHTNKANFGLGLSIAQELTGMLNGDIQVSDTAGGGATFTVSFPLK</sequence>
<dbReference type="PRINTS" id="PR00344">
    <property type="entry name" value="BCTRLSENSOR"/>
</dbReference>
<keyword evidence="7" id="KW-0472">Membrane</keyword>
<dbReference type="InterPro" id="IPR050736">
    <property type="entry name" value="Sensor_HK_Regulatory"/>
</dbReference>
<keyword evidence="7" id="KW-0812">Transmembrane</keyword>
<evidence type="ECO:0000256" key="7">
    <source>
        <dbReference type="SAM" id="Phobius"/>
    </source>
</evidence>
<evidence type="ECO:0000313" key="10">
    <source>
        <dbReference type="Proteomes" id="UP001145094"/>
    </source>
</evidence>
<keyword evidence="4" id="KW-0808">Transferase</keyword>
<accession>A0A9W6CD53</accession>
<dbReference type="EC" id="2.7.13.3" evidence="2"/>
<evidence type="ECO:0000256" key="5">
    <source>
        <dbReference type="ARBA" id="ARBA00022777"/>
    </source>
</evidence>
<dbReference type="Gene3D" id="3.30.565.10">
    <property type="entry name" value="Histidine kinase-like ATPase, C-terminal domain"/>
    <property type="match status" value="1"/>
</dbReference>
<feature type="transmembrane region" description="Helical" evidence="7">
    <location>
        <begin position="9"/>
        <end position="33"/>
    </location>
</feature>
<dbReference type="PANTHER" id="PTHR43711:SF1">
    <property type="entry name" value="HISTIDINE KINASE 1"/>
    <property type="match status" value="1"/>
</dbReference>
<feature type="domain" description="Histidine kinase" evidence="8">
    <location>
        <begin position="216"/>
        <end position="432"/>
    </location>
</feature>
<dbReference type="Pfam" id="PF02518">
    <property type="entry name" value="HATPase_c"/>
    <property type="match status" value="1"/>
</dbReference>
<dbReference type="Gene3D" id="1.10.287.130">
    <property type="match status" value="1"/>
</dbReference>
<dbReference type="Pfam" id="PF00512">
    <property type="entry name" value="HisKA"/>
    <property type="match status" value="1"/>
</dbReference>
<feature type="transmembrane region" description="Helical" evidence="7">
    <location>
        <begin position="176"/>
        <end position="196"/>
    </location>
</feature>
<dbReference type="GO" id="GO:0000155">
    <property type="term" value="F:phosphorelay sensor kinase activity"/>
    <property type="evidence" value="ECO:0007669"/>
    <property type="project" value="InterPro"/>
</dbReference>
<dbReference type="InterPro" id="IPR003661">
    <property type="entry name" value="HisK_dim/P_dom"/>
</dbReference>
<evidence type="ECO:0000256" key="2">
    <source>
        <dbReference type="ARBA" id="ARBA00012438"/>
    </source>
</evidence>
<dbReference type="PROSITE" id="PS50109">
    <property type="entry name" value="HIS_KIN"/>
    <property type="match status" value="1"/>
</dbReference>
<comment type="catalytic activity">
    <reaction evidence="1">
        <text>ATP + protein L-histidine = ADP + protein N-phospho-L-histidine.</text>
        <dbReference type="EC" id="2.7.13.3"/>
    </reaction>
</comment>
<evidence type="ECO:0000259" key="8">
    <source>
        <dbReference type="PROSITE" id="PS50109"/>
    </source>
</evidence>
<dbReference type="SMART" id="SM00387">
    <property type="entry name" value="HATPase_c"/>
    <property type="match status" value="1"/>
</dbReference>
<dbReference type="Proteomes" id="UP001145094">
    <property type="component" value="Unassembled WGS sequence"/>
</dbReference>
<name>A0A9W6CD53_9FIRM</name>
<dbReference type="InterPro" id="IPR036097">
    <property type="entry name" value="HisK_dim/P_sf"/>
</dbReference>
<dbReference type="SUPFAM" id="SSF47384">
    <property type="entry name" value="Homodimeric domain of signal transducing histidine kinase"/>
    <property type="match status" value="1"/>
</dbReference>
<evidence type="ECO:0000256" key="6">
    <source>
        <dbReference type="ARBA" id="ARBA00023012"/>
    </source>
</evidence>
<organism evidence="9 10">
    <name type="scientific">Sellimonas catena</name>
    <dbReference type="NCBI Taxonomy" id="2994035"/>
    <lineage>
        <taxon>Bacteria</taxon>
        <taxon>Bacillati</taxon>
        <taxon>Bacillota</taxon>
        <taxon>Clostridia</taxon>
        <taxon>Lachnospirales</taxon>
        <taxon>Lachnospiraceae</taxon>
        <taxon>Sellimonas</taxon>
    </lineage>
</organism>
<dbReference type="RefSeq" id="WP_281845919.1">
    <property type="nucleotide sequence ID" value="NZ_BSCH01000030.1"/>
</dbReference>
<gene>
    <name evidence="9" type="ORF">Selli2_33650</name>
</gene>